<keyword evidence="3" id="KW-0694">RNA-binding</keyword>
<evidence type="ECO:0000313" key="5">
    <source>
        <dbReference type="EMBL" id="OGL77773.1"/>
    </source>
</evidence>
<proteinExistence type="inferred from homology"/>
<comment type="caution">
    <text evidence="5">The sequence shown here is derived from an EMBL/GenBank/DDBJ whole genome shotgun (WGS) entry which is preliminary data.</text>
</comment>
<dbReference type="GO" id="GO:0003723">
    <property type="term" value="F:RNA binding"/>
    <property type="evidence" value="ECO:0007669"/>
    <property type="project" value="UniProtKB-KW"/>
</dbReference>
<dbReference type="Gene3D" id="3.10.290.10">
    <property type="entry name" value="RNA-binding S4 domain"/>
    <property type="match status" value="1"/>
</dbReference>
<organism evidence="5 6">
    <name type="scientific">Candidatus Uhrbacteria bacterium RIFCSPHIGHO2_12_FULL_54_23</name>
    <dbReference type="NCBI Taxonomy" id="1802397"/>
    <lineage>
        <taxon>Bacteria</taxon>
        <taxon>Candidatus Uhriibacteriota</taxon>
    </lineage>
</organism>
<protein>
    <recommendedName>
        <fullName evidence="4">RNA-binding S4 domain-containing protein</fullName>
    </recommendedName>
</protein>
<dbReference type="InterPro" id="IPR002942">
    <property type="entry name" value="S4_RNA-bd"/>
</dbReference>
<dbReference type="Proteomes" id="UP000176604">
    <property type="component" value="Unassembled WGS sequence"/>
</dbReference>
<dbReference type="GO" id="GO:0000455">
    <property type="term" value="P:enzyme-directed rRNA pseudouridine synthesis"/>
    <property type="evidence" value="ECO:0007669"/>
    <property type="project" value="TreeGrafter"/>
</dbReference>
<dbReference type="PROSITE" id="PS01129">
    <property type="entry name" value="PSI_RLU"/>
    <property type="match status" value="1"/>
</dbReference>
<dbReference type="PROSITE" id="PS50889">
    <property type="entry name" value="S4"/>
    <property type="match status" value="1"/>
</dbReference>
<evidence type="ECO:0000256" key="1">
    <source>
        <dbReference type="ARBA" id="ARBA00010876"/>
    </source>
</evidence>
<accession>A0A1F7UHN4</accession>
<evidence type="ECO:0000259" key="4">
    <source>
        <dbReference type="SMART" id="SM00363"/>
    </source>
</evidence>
<dbReference type="Gene3D" id="3.30.2350.10">
    <property type="entry name" value="Pseudouridine synthase"/>
    <property type="match status" value="1"/>
</dbReference>
<feature type="domain" description="RNA-binding S4" evidence="4">
    <location>
        <begin position="13"/>
        <end position="71"/>
    </location>
</feature>
<gene>
    <name evidence="5" type="ORF">A3J43_01105</name>
</gene>
<dbReference type="Pfam" id="PF00849">
    <property type="entry name" value="PseudoU_synth_2"/>
    <property type="match status" value="1"/>
</dbReference>
<dbReference type="InterPro" id="IPR006224">
    <property type="entry name" value="PsdUridine_synth_RluA-like_CS"/>
</dbReference>
<evidence type="ECO:0000256" key="2">
    <source>
        <dbReference type="ARBA" id="ARBA00023235"/>
    </source>
</evidence>
<keyword evidence="2" id="KW-0413">Isomerase</keyword>
<dbReference type="CDD" id="cd00165">
    <property type="entry name" value="S4"/>
    <property type="match status" value="1"/>
</dbReference>
<dbReference type="STRING" id="1802397.A3J43_01105"/>
<dbReference type="GO" id="GO:0120159">
    <property type="term" value="F:rRNA pseudouridine synthase activity"/>
    <property type="evidence" value="ECO:0007669"/>
    <property type="project" value="UniProtKB-ARBA"/>
</dbReference>
<dbReference type="CDD" id="cd02869">
    <property type="entry name" value="PseudoU_synth_RluA_like"/>
    <property type="match status" value="1"/>
</dbReference>
<evidence type="ECO:0000256" key="3">
    <source>
        <dbReference type="PROSITE-ProRule" id="PRU00182"/>
    </source>
</evidence>
<dbReference type="SUPFAM" id="SSF55120">
    <property type="entry name" value="Pseudouridine synthase"/>
    <property type="match status" value="1"/>
</dbReference>
<dbReference type="InterPro" id="IPR050188">
    <property type="entry name" value="RluA_PseudoU_synthase"/>
</dbReference>
<dbReference type="SMART" id="SM00363">
    <property type="entry name" value="S4"/>
    <property type="match status" value="1"/>
</dbReference>
<sequence>MHLFLVEERERGMRLDKFLVEKLGSSMSRAKIQKAIEEGQWTVDGKEVSVHHFLKAGQKVEEAKGIKEMSEETSLDEVKVIAETEDYVVIDKPSGVAVHPAPGIDEPTVVEMLADRYPELYSVGEDPMRPGVVHRIDKLVSGALVLARNQATFTHLKRQFQSREVTKQYIALVQGTFVNDEGVIDLPLVRSTTKGKRGKIQALPLAGKSQTRADWTQTNAERSVDNRKTREAVTKFEVAKRFPRFTLLRVFPETGRTHQIRAHFAAIGHPIAGDPLYHGSRKYKSSFILTRPFLHASSISFVDREGNEQTYPSPLPHMLRVIVDGLGG</sequence>
<comment type="similarity">
    <text evidence="1">Belongs to the pseudouridine synthase RluA family.</text>
</comment>
<evidence type="ECO:0000313" key="6">
    <source>
        <dbReference type="Proteomes" id="UP000176604"/>
    </source>
</evidence>
<dbReference type="EMBL" id="MGEF01000052">
    <property type="protein sequence ID" value="OGL77773.1"/>
    <property type="molecule type" value="Genomic_DNA"/>
</dbReference>
<dbReference type="SUPFAM" id="SSF55174">
    <property type="entry name" value="Alpha-L RNA-binding motif"/>
    <property type="match status" value="1"/>
</dbReference>
<dbReference type="InterPro" id="IPR006145">
    <property type="entry name" value="PsdUridine_synth_RsuA/RluA"/>
</dbReference>
<dbReference type="PANTHER" id="PTHR21600">
    <property type="entry name" value="MITOCHONDRIAL RNA PSEUDOURIDINE SYNTHASE"/>
    <property type="match status" value="1"/>
</dbReference>
<dbReference type="InterPro" id="IPR036986">
    <property type="entry name" value="S4_RNA-bd_sf"/>
</dbReference>
<name>A0A1F7UHN4_9BACT</name>
<dbReference type="Pfam" id="PF01479">
    <property type="entry name" value="S4"/>
    <property type="match status" value="1"/>
</dbReference>
<dbReference type="AlphaFoldDB" id="A0A1F7UHN4"/>
<dbReference type="PANTHER" id="PTHR21600:SF44">
    <property type="entry name" value="RIBOSOMAL LARGE SUBUNIT PSEUDOURIDINE SYNTHASE D"/>
    <property type="match status" value="1"/>
</dbReference>
<reference evidence="5 6" key="1">
    <citation type="journal article" date="2016" name="Nat. Commun.">
        <title>Thousands of microbial genomes shed light on interconnected biogeochemical processes in an aquifer system.</title>
        <authorList>
            <person name="Anantharaman K."/>
            <person name="Brown C.T."/>
            <person name="Hug L.A."/>
            <person name="Sharon I."/>
            <person name="Castelle C.J."/>
            <person name="Probst A.J."/>
            <person name="Thomas B.C."/>
            <person name="Singh A."/>
            <person name="Wilkins M.J."/>
            <person name="Karaoz U."/>
            <person name="Brodie E.L."/>
            <person name="Williams K.H."/>
            <person name="Hubbard S.S."/>
            <person name="Banfield J.F."/>
        </authorList>
    </citation>
    <scope>NUCLEOTIDE SEQUENCE [LARGE SCALE GENOMIC DNA]</scope>
</reference>
<dbReference type="InterPro" id="IPR020103">
    <property type="entry name" value="PsdUridine_synth_cat_dom_sf"/>
</dbReference>